<keyword evidence="4" id="KW-1185">Reference proteome</keyword>
<gene>
    <name evidence="3" type="ORF">DFR46_1611</name>
</gene>
<evidence type="ECO:0000313" key="4">
    <source>
        <dbReference type="Proteomes" id="UP000256310"/>
    </source>
</evidence>
<dbReference type="EMBL" id="QRDP01000004">
    <property type="protein sequence ID" value="RED16587.1"/>
    <property type="molecule type" value="Genomic_DNA"/>
</dbReference>
<protein>
    <submittedName>
        <fullName evidence="3">PilZ domain-containing protein</fullName>
    </submittedName>
</protein>
<proteinExistence type="predicted"/>
<dbReference type="AlphaFoldDB" id="A0A3D9FGC5"/>
<dbReference type="SUPFAM" id="SSF141371">
    <property type="entry name" value="PilZ domain-like"/>
    <property type="match status" value="1"/>
</dbReference>
<evidence type="ECO:0000259" key="2">
    <source>
        <dbReference type="Pfam" id="PF07238"/>
    </source>
</evidence>
<dbReference type="GO" id="GO:0035438">
    <property type="term" value="F:cyclic-di-GMP binding"/>
    <property type="evidence" value="ECO:0007669"/>
    <property type="project" value="InterPro"/>
</dbReference>
<organism evidence="3 4">
    <name type="scientific">Parasphingopyxis lamellibrachiae</name>
    <dbReference type="NCBI Taxonomy" id="680125"/>
    <lineage>
        <taxon>Bacteria</taxon>
        <taxon>Pseudomonadati</taxon>
        <taxon>Pseudomonadota</taxon>
        <taxon>Alphaproteobacteria</taxon>
        <taxon>Sphingomonadales</taxon>
        <taxon>Sphingomonadaceae</taxon>
        <taxon>Parasphingopyxis</taxon>
    </lineage>
</organism>
<evidence type="ECO:0000256" key="1">
    <source>
        <dbReference type="SAM" id="MobiDB-lite"/>
    </source>
</evidence>
<comment type="caution">
    <text evidence="3">The sequence shown here is derived from an EMBL/GenBank/DDBJ whole genome shotgun (WGS) entry which is preliminary data.</text>
</comment>
<accession>A0A3D9FGC5</accession>
<name>A0A3D9FGC5_9SPHN</name>
<dbReference type="Pfam" id="PF07238">
    <property type="entry name" value="PilZ"/>
    <property type="match status" value="1"/>
</dbReference>
<reference evidence="3 4" key="1">
    <citation type="submission" date="2018-07" db="EMBL/GenBank/DDBJ databases">
        <title>Genomic Encyclopedia of Type Strains, Phase IV (KMG-IV): sequencing the most valuable type-strain genomes for metagenomic binning, comparative biology and taxonomic classification.</title>
        <authorList>
            <person name="Goeker M."/>
        </authorList>
    </citation>
    <scope>NUCLEOTIDE SEQUENCE [LARGE SCALE GENOMIC DNA]</scope>
    <source>
        <strain evidence="3 4">DSM 26725</strain>
    </source>
</reference>
<dbReference type="OrthoDB" id="9795572at2"/>
<feature type="region of interest" description="Disordered" evidence="1">
    <location>
        <begin position="102"/>
        <end position="129"/>
    </location>
</feature>
<evidence type="ECO:0000313" key="3">
    <source>
        <dbReference type="EMBL" id="RED16587.1"/>
    </source>
</evidence>
<dbReference type="InterPro" id="IPR009875">
    <property type="entry name" value="PilZ_domain"/>
</dbReference>
<sequence>MYKNDMLAFAGGERRSGERRDLAVDARAHSFEKRPCRVHVSNLSPRGCQLDASSHTKIQGLIYLDFAGLPLIGAKIVWLDEYHAGCEFVTPLTPDEFEVLSQSDWSSEPADRGKASGQKTPCAMARHTS</sequence>
<feature type="domain" description="PilZ" evidence="2">
    <location>
        <begin position="13"/>
        <end position="100"/>
    </location>
</feature>
<dbReference type="RefSeq" id="WP_116235976.1">
    <property type="nucleotide sequence ID" value="NZ_QRDP01000004.1"/>
</dbReference>
<dbReference type="Proteomes" id="UP000256310">
    <property type="component" value="Unassembled WGS sequence"/>
</dbReference>